<keyword evidence="1" id="KW-0732">Signal</keyword>
<evidence type="ECO:0008006" key="4">
    <source>
        <dbReference type="Google" id="ProtNLM"/>
    </source>
</evidence>
<feature type="signal peptide" evidence="1">
    <location>
        <begin position="1"/>
        <end position="24"/>
    </location>
</feature>
<organism evidence="2 3">
    <name type="scientific">Clostridium baratii</name>
    <dbReference type="NCBI Taxonomy" id="1561"/>
    <lineage>
        <taxon>Bacteria</taxon>
        <taxon>Bacillati</taxon>
        <taxon>Bacillota</taxon>
        <taxon>Clostridia</taxon>
        <taxon>Eubacteriales</taxon>
        <taxon>Clostridiaceae</taxon>
        <taxon>Clostridium</taxon>
    </lineage>
</organism>
<evidence type="ECO:0000313" key="3">
    <source>
        <dbReference type="Proteomes" id="UP000095563"/>
    </source>
</evidence>
<dbReference type="AlphaFoldDB" id="A0A174VJ01"/>
<sequence length="121" mass="12609">MNIKKLAVIGLTMIIAAPGVSGFAASLSPTWLDNSTQVSGTLVKVSQGVGKGTTKVIASRSGDTAGIGLQYYDGNSEYFYLGGKYASGQVSYQNGNKNARGMDSIHTTAKSGKSRALHITF</sequence>
<dbReference type="Proteomes" id="UP000095563">
    <property type="component" value="Unassembled WGS sequence"/>
</dbReference>
<feature type="chain" id="PRO_5008035817" description="Bacteriocin" evidence="1">
    <location>
        <begin position="25"/>
        <end position="121"/>
    </location>
</feature>
<reference evidence="2 3" key="1">
    <citation type="submission" date="2015-09" db="EMBL/GenBank/DDBJ databases">
        <authorList>
            <consortium name="Pathogen Informatics"/>
        </authorList>
    </citation>
    <scope>NUCLEOTIDE SEQUENCE [LARGE SCALE GENOMIC DNA]</scope>
    <source>
        <strain evidence="2 3">2789STDY5834956</strain>
    </source>
</reference>
<name>A0A174VJ01_9CLOT</name>
<accession>A0A174VJ01</accession>
<evidence type="ECO:0000256" key="1">
    <source>
        <dbReference type="SAM" id="SignalP"/>
    </source>
</evidence>
<gene>
    <name evidence="2" type="ORF">ERS852568_02836</name>
</gene>
<dbReference type="EMBL" id="CZBO01000010">
    <property type="protein sequence ID" value="CUQ32005.1"/>
    <property type="molecule type" value="Genomic_DNA"/>
</dbReference>
<evidence type="ECO:0000313" key="2">
    <source>
        <dbReference type="EMBL" id="CUQ32005.1"/>
    </source>
</evidence>
<protein>
    <recommendedName>
        <fullName evidence="4">Bacteriocin</fullName>
    </recommendedName>
</protein>
<proteinExistence type="predicted"/>
<dbReference type="RefSeq" id="WP_055208923.1">
    <property type="nucleotide sequence ID" value="NZ_CZBO01000010.1"/>
</dbReference>